<accession>A0ABU3E0E9</accession>
<keyword evidence="4" id="KW-0805">Transcription regulation</keyword>
<evidence type="ECO:0000256" key="5">
    <source>
        <dbReference type="ARBA" id="ARBA00023163"/>
    </source>
</evidence>
<keyword evidence="3" id="KW-0808">Transferase</keyword>
<evidence type="ECO:0000256" key="4">
    <source>
        <dbReference type="ARBA" id="ARBA00023015"/>
    </source>
</evidence>
<keyword evidence="9" id="KW-1185">Reference proteome</keyword>
<evidence type="ECO:0000256" key="3">
    <source>
        <dbReference type="ARBA" id="ARBA00022679"/>
    </source>
</evidence>
<evidence type="ECO:0000313" key="9">
    <source>
        <dbReference type="Proteomes" id="UP001261624"/>
    </source>
</evidence>
<feature type="compositionally biased region" description="Low complexity" evidence="6">
    <location>
        <begin position="296"/>
        <end position="328"/>
    </location>
</feature>
<evidence type="ECO:0000256" key="7">
    <source>
        <dbReference type="SAM" id="SignalP"/>
    </source>
</evidence>
<dbReference type="PANTHER" id="PTHR46077:SF1">
    <property type="entry name" value="TOP1 BINDING ARGININE_SERINE RICH PROTEIN, E3 UBIQUITIN LIGASE"/>
    <property type="match status" value="1"/>
</dbReference>
<feature type="signal peptide" evidence="7">
    <location>
        <begin position="1"/>
        <end position="32"/>
    </location>
</feature>
<evidence type="ECO:0000256" key="2">
    <source>
        <dbReference type="ARBA" id="ARBA00012483"/>
    </source>
</evidence>
<dbReference type="PANTHER" id="PTHR46077">
    <property type="entry name" value="E3 UBIQUITIN-PROTEIN LIGASE TOPORS"/>
    <property type="match status" value="1"/>
</dbReference>
<comment type="catalytic activity">
    <reaction evidence="1">
        <text>S-ubiquitinyl-[E2 ubiquitin-conjugating enzyme]-L-cysteine + [acceptor protein]-L-lysine = [E2 ubiquitin-conjugating enzyme]-L-cysteine + N(6)-ubiquitinyl-[acceptor protein]-L-lysine.</text>
        <dbReference type="EC" id="2.3.2.27"/>
    </reaction>
</comment>
<feature type="chain" id="PRO_5045528917" description="RING-type E3 ubiquitin transferase" evidence="7">
    <location>
        <begin position="33"/>
        <end position="390"/>
    </location>
</feature>
<gene>
    <name evidence="8" type="ORF">RM549_06635</name>
</gene>
<dbReference type="Proteomes" id="UP001261624">
    <property type="component" value="Unassembled WGS sequence"/>
</dbReference>
<dbReference type="EC" id="2.3.2.27" evidence="2"/>
<dbReference type="EMBL" id="JAVRHM010000006">
    <property type="protein sequence ID" value="MDT0689452.1"/>
    <property type="molecule type" value="Genomic_DNA"/>
</dbReference>
<proteinExistence type="predicted"/>
<feature type="compositionally biased region" description="Polar residues" evidence="6">
    <location>
        <begin position="257"/>
        <end position="282"/>
    </location>
</feature>
<feature type="region of interest" description="Disordered" evidence="6">
    <location>
        <begin position="250"/>
        <end position="390"/>
    </location>
</feature>
<keyword evidence="5" id="KW-0804">Transcription</keyword>
<comment type="caution">
    <text evidence="8">The sequence shown here is derived from an EMBL/GenBank/DDBJ whole genome shotgun (WGS) entry which is preliminary data.</text>
</comment>
<keyword evidence="7" id="KW-0732">Signal</keyword>
<evidence type="ECO:0000256" key="6">
    <source>
        <dbReference type="SAM" id="MobiDB-lite"/>
    </source>
</evidence>
<name>A0ABU3E0E9_9FLAO</name>
<organism evidence="8 9">
    <name type="scientific">Autumnicola patrickiae</name>
    <dbReference type="NCBI Taxonomy" id="3075591"/>
    <lineage>
        <taxon>Bacteria</taxon>
        <taxon>Pseudomonadati</taxon>
        <taxon>Bacteroidota</taxon>
        <taxon>Flavobacteriia</taxon>
        <taxon>Flavobacteriales</taxon>
        <taxon>Flavobacteriaceae</taxon>
        <taxon>Autumnicola</taxon>
    </lineage>
</organism>
<protein>
    <recommendedName>
        <fullName evidence="2">RING-type E3 ubiquitin transferase</fullName>
        <ecNumber evidence="2">2.3.2.27</ecNumber>
    </recommendedName>
</protein>
<evidence type="ECO:0000313" key="8">
    <source>
        <dbReference type="EMBL" id="MDT0689452.1"/>
    </source>
</evidence>
<feature type="compositionally biased region" description="Low complexity" evidence="6">
    <location>
        <begin position="336"/>
        <end position="376"/>
    </location>
</feature>
<dbReference type="PROSITE" id="PS51257">
    <property type="entry name" value="PROKAR_LIPOPROTEIN"/>
    <property type="match status" value="1"/>
</dbReference>
<evidence type="ECO:0000256" key="1">
    <source>
        <dbReference type="ARBA" id="ARBA00000900"/>
    </source>
</evidence>
<sequence>MIRNYNIYRKFTFFMAPVFLLLLASCGSYEYAGYGNDGIYGATNPDVRYDQRTDTRQDRYVEKENKNSNSSYYKNLFAEKSQMYNDVLENGIFTDVESYSSTEGGQEDEYYDDSMEYTGGYAPWGGDPDEYTVNIYNNGWYGGGFMNPYRWGWGNRFGYGFAGHGGYWGNPYWGGWDPFWGPGFGHPFMGGYGMGFGHPFMGYGMGYGMGFGWGYGGLFNPYFHNRGLYNGGWYGSPYYGDNNRREVAYNEGRRNSRQSYTGRSSRNTSATNARTRNSSYSRSIREIRNNRTADYSGSRSRSVRSSGNDSNIYSRSSSRSTPVRVNSESSRRNSSYERSSPTRNRSTQTRSSTPTRSSSGSVRSSGSSGRSSSGTRSSGGGRSSSRGGRG</sequence>
<dbReference type="RefSeq" id="WP_311683018.1">
    <property type="nucleotide sequence ID" value="NZ_JAVRHM010000006.1"/>
</dbReference>
<reference evidence="8 9" key="1">
    <citation type="submission" date="2023-09" db="EMBL/GenBank/DDBJ databases">
        <authorList>
            <person name="Rey-Velasco X."/>
        </authorList>
    </citation>
    <scope>NUCLEOTIDE SEQUENCE [LARGE SCALE GENOMIC DNA]</scope>
    <source>
        <strain evidence="8 9">F188</strain>
    </source>
</reference>